<proteinExistence type="predicted"/>
<keyword evidence="5 6" id="KW-0472">Membrane</keyword>
<evidence type="ECO:0000256" key="4">
    <source>
        <dbReference type="ARBA" id="ARBA00022989"/>
    </source>
</evidence>
<name>A0AAU8A1R2_9BURK</name>
<evidence type="ECO:0000256" key="2">
    <source>
        <dbReference type="ARBA" id="ARBA00022519"/>
    </source>
</evidence>
<dbReference type="InterPro" id="IPR026265">
    <property type="entry name" value="LptC"/>
</dbReference>
<feature type="transmembrane region" description="Helical" evidence="6">
    <location>
        <begin position="20"/>
        <end position="36"/>
    </location>
</feature>
<evidence type="ECO:0000256" key="1">
    <source>
        <dbReference type="ARBA" id="ARBA00022475"/>
    </source>
</evidence>
<dbReference type="InterPro" id="IPR052363">
    <property type="entry name" value="LPS_export_LptC"/>
</dbReference>
<dbReference type="GO" id="GO:0015221">
    <property type="term" value="F:lipopolysaccharide transmembrane transporter activity"/>
    <property type="evidence" value="ECO:0007669"/>
    <property type="project" value="InterPro"/>
</dbReference>
<sequence length="215" mass="23912">MKFTSRQIYQVTVRGLLRTLPFLLMGSLTLATFWLVKRSSPPEALLLARVPQHVPDYILKNASLSNLNELGQTKYRILGKKLTHYEDDASMDLELPRMRAFQAQGSAPVTVKADRGHIDGDLTILDLFGNGEIFRPAQEASGDLKASPRLLARSSFFQALINEDIVRTDKPLELQQGMSIMNSTGGGTFNNVQQSVTLTGQVRGRIEPSEQRGRN</sequence>
<dbReference type="PANTHER" id="PTHR37481:SF1">
    <property type="entry name" value="LIPOPOLYSACCHARIDE EXPORT SYSTEM PROTEIN LPTC"/>
    <property type="match status" value="1"/>
</dbReference>
<dbReference type="AlphaFoldDB" id="A0AAU8A1R2"/>
<keyword evidence="3 6" id="KW-0812">Transmembrane</keyword>
<reference evidence="7" key="1">
    <citation type="submission" date="2022-06" db="EMBL/GenBank/DDBJ databases">
        <title>New Polynucleobacter species.</title>
        <authorList>
            <person name="Hahn M.W."/>
        </authorList>
    </citation>
    <scope>NUCLEOTIDE SEQUENCE</scope>
    <source>
        <strain evidence="7">UK-FUSCHL-C3</strain>
    </source>
</reference>
<dbReference type="GO" id="GO:0030288">
    <property type="term" value="C:outer membrane-bounded periplasmic space"/>
    <property type="evidence" value="ECO:0007669"/>
    <property type="project" value="TreeGrafter"/>
</dbReference>
<gene>
    <name evidence="7" type="primary">lptC</name>
    <name evidence="7" type="ORF">NKE59_08880</name>
</gene>
<dbReference type="RefSeq" id="WP_353438635.1">
    <property type="nucleotide sequence ID" value="NZ_CP099959.1"/>
</dbReference>
<protein>
    <submittedName>
        <fullName evidence="7">LPS export ABC transporter periplasmic protein LptC</fullName>
    </submittedName>
</protein>
<evidence type="ECO:0000256" key="5">
    <source>
        <dbReference type="ARBA" id="ARBA00023136"/>
    </source>
</evidence>
<evidence type="ECO:0000256" key="6">
    <source>
        <dbReference type="SAM" id="Phobius"/>
    </source>
</evidence>
<dbReference type="EMBL" id="CP099959">
    <property type="protein sequence ID" value="XCC57586.1"/>
    <property type="molecule type" value="Genomic_DNA"/>
</dbReference>
<dbReference type="InterPro" id="IPR010664">
    <property type="entry name" value="LipoPS_assembly_LptC-rel"/>
</dbReference>
<keyword evidence="2" id="KW-0997">Cell inner membrane</keyword>
<dbReference type="NCBIfam" id="TIGR04409">
    <property type="entry name" value="LptC_YrbK"/>
    <property type="match status" value="1"/>
</dbReference>
<evidence type="ECO:0000256" key="3">
    <source>
        <dbReference type="ARBA" id="ARBA00022692"/>
    </source>
</evidence>
<dbReference type="GO" id="GO:0005886">
    <property type="term" value="C:plasma membrane"/>
    <property type="evidence" value="ECO:0007669"/>
    <property type="project" value="InterPro"/>
</dbReference>
<keyword evidence="4 6" id="KW-1133">Transmembrane helix</keyword>
<evidence type="ECO:0000313" key="7">
    <source>
        <dbReference type="EMBL" id="XCC57586.1"/>
    </source>
</evidence>
<organism evidence="7">
    <name type="scientific">Polynucleobacter sp. UK-FUSCHL-C3</name>
    <dbReference type="NCBI Taxonomy" id="2955208"/>
    <lineage>
        <taxon>Bacteria</taxon>
        <taxon>Pseudomonadati</taxon>
        <taxon>Pseudomonadota</taxon>
        <taxon>Betaproteobacteria</taxon>
        <taxon>Burkholderiales</taxon>
        <taxon>Burkholderiaceae</taxon>
        <taxon>Polynucleobacter</taxon>
    </lineage>
</organism>
<dbReference type="Pfam" id="PF06835">
    <property type="entry name" value="LptC"/>
    <property type="match status" value="1"/>
</dbReference>
<dbReference type="PANTHER" id="PTHR37481">
    <property type="entry name" value="LIPOPOLYSACCHARIDE EXPORT SYSTEM PROTEIN LPTC"/>
    <property type="match status" value="1"/>
</dbReference>
<accession>A0AAU8A1R2</accession>
<dbReference type="Gene3D" id="2.60.450.10">
    <property type="entry name" value="Lipopolysaccharide (LPS) transport protein A like domain"/>
    <property type="match status" value="1"/>
</dbReference>
<dbReference type="GO" id="GO:0017089">
    <property type="term" value="F:glycolipid transfer activity"/>
    <property type="evidence" value="ECO:0007669"/>
    <property type="project" value="TreeGrafter"/>
</dbReference>
<keyword evidence="1" id="KW-1003">Cell membrane</keyword>